<gene>
    <name evidence="2" type="ORF">M422DRAFT_267914</name>
</gene>
<evidence type="ECO:0000313" key="3">
    <source>
        <dbReference type="Proteomes" id="UP000054279"/>
    </source>
</evidence>
<dbReference type="EMBL" id="KN837260">
    <property type="protein sequence ID" value="KIJ30493.1"/>
    <property type="molecule type" value="Genomic_DNA"/>
</dbReference>
<reference evidence="2 3" key="1">
    <citation type="submission" date="2014-06" db="EMBL/GenBank/DDBJ databases">
        <title>Evolutionary Origins and Diversification of the Mycorrhizal Mutualists.</title>
        <authorList>
            <consortium name="DOE Joint Genome Institute"/>
            <consortium name="Mycorrhizal Genomics Consortium"/>
            <person name="Kohler A."/>
            <person name="Kuo A."/>
            <person name="Nagy L.G."/>
            <person name="Floudas D."/>
            <person name="Copeland A."/>
            <person name="Barry K.W."/>
            <person name="Cichocki N."/>
            <person name="Veneault-Fourrey C."/>
            <person name="LaButti K."/>
            <person name="Lindquist E.A."/>
            <person name="Lipzen A."/>
            <person name="Lundell T."/>
            <person name="Morin E."/>
            <person name="Murat C."/>
            <person name="Riley R."/>
            <person name="Ohm R."/>
            <person name="Sun H."/>
            <person name="Tunlid A."/>
            <person name="Henrissat B."/>
            <person name="Grigoriev I.V."/>
            <person name="Hibbett D.S."/>
            <person name="Martin F."/>
        </authorList>
    </citation>
    <scope>NUCLEOTIDE SEQUENCE [LARGE SCALE GENOMIC DNA]</scope>
    <source>
        <strain evidence="2 3">SS14</strain>
    </source>
</reference>
<organism evidence="2 3">
    <name type="scientific">Sphaerobolus stellatus (strain SS14)</name>
    <dbReference type="NCBI Taxonomy" id="990650"/>
    <lineage>
        <taxon>Eukaryota</taxon>
        <taxon>Fungi</taxon>
        <taxon>Dikarya</taxon>
        <taxon>Basidiomycota</taxon>
        <taxon>Agaricomycotina</taxon>
        <taxon>Agaricomycetes</taxon>
        <taxon>Phallomycetidae</taxon>
        <taxon>Geastrales</taxon>
        <taxon>Sphaerobolaceae</taxon>
        <taxon>Sphaerobolus</taxon>
    </lineage>
</organism>
<dbReference type="HOGENOM" id="CLU_037356_1_0_1"/>
<feature type="compositionally biased region" description="Acidic residues" evidence="1">
    <location>
        <begin position="170"/>
        <end position="183"/>
    </location>
</feature>
<sequence length="183" mass="20379">MSVPNAIRDNADGYFLEEDIDVATWLNKIIADNSRPAFMSRMKAVFGSSLAFKTIFSGFDSNSLKPDFQQLRWITDTSTPVRLGSQIIKGIKGKPQTTESVKIPQGAEFLALLLKHCSLSREQIYQRIIPYMERDEEKRPLSTAAMDGEVETGDNAPPDAGASSTLPDESTMDIDPELDDIYR</sequence>
<dbReference type="AlphaFoldDB" id="A0A0C9TL16"/>
<proteinExistence type="predicted"/>
<protein>
    <submittedName>
        <fullName evidence="2">Uncharacterized protein</fullName>
    </submittedName>
</protein>
<feature type="region of interest" description="Disordered" evidence="1">
    <location>
        <begin position="138"/>
        <end position="183"/>
    </location>
</feature>
<name>A0A0C9TL16_SPHS4</name>
<evidence type="ECO:0000256" key="1">
    <source>
        <dbReference type="SAM" id="MobiDB-lite"/>
    </source>
</evidence>
<evidence type="ECO:0000313" key="2">
    <source>
        <dbReference type="EMBL" id="KIJ30493.1"/>
    </source>
</evidence>
<accession>A0A0C9TL16</accession>
<dbReference type="Proteomes" id="UP000054279">
    <property type="component" value="Unassembled WGS sequence"/>
</dbReference>
<keyword evidence="3" id="KW-1185">Reference proteome</keyword>